<keyword evidence="2" id="KW-1185">Reference proteome</keyword>
<protein>
    <recommendedName>
        <fullName evidence="3">Cellulose biosynthesis protein BcsQ</fullName>
    </recommendedName>
</protein>
<proteinExistence type="predicted"/>
<reference evidence="2" key="1">
    <citation type="journal article" date="2019" name="Int. J. Syst. Evol. Microbiol.">
        <title>The Global Catalogue of Microorganisms (GCM) 10K type strain sequencing project: providing services to taxonomists for standard genome sequencing and annotation.</title>
        <authorList>
            <consortium name="The Broad Institute Genomics Platform"/>
            <consortium name="The Broad Institute Genome Sequencing Center for Infectious Disease"/>
            <person name="Wu L."/>
            <person name="Ma J."/>
        </authorList>
    </citation>
    <scope>NUCLEOTIDE SEQUENCE [LARGE SCALE GENOMIC DNA]</scope>
    <source>
        <strain evidence="2">CGMCC 1.12286</strain>
    </source>
</reference>
<dbReference type="Proteomes" id="UP001597079">
    <property type="component" value="Unassembled WGS sequence"/>
</dbReference>
<evidence type="ECO:0000313" key="1">
    <source>
        <dbReference type="EMBL" id="MFD1674154.1"/>
    </source>
</evidence>
<accession>A0ABW4JEK5</accession>
<sequence>MLILLIRKEVIYNRIIQNIDSSNIAPYMADLSTFQTWIADNSKPTAVLLEPQWPRVQEAKQLLGRLNVPVEEFTGQFAQAEAWLKKYSSNKTETLVATGKESSRPEVVEQVVQPVEEKNDDSMSHESPFSRKVMELHDNPLLKRRRSVPMSEIVQRKEAKSLLQDEVLSAPMQIPESIDESQPVVEEAPQPQVEQRIIERIIEREIEKPVYIREEVPTTLSPVFVIVVGLWPRAGTSLVSMCLAELLTCHLPDSSVALIEHPRQQPRMFDYFAFTETYTHWLENGRGTTLQRNGIELSPMKPGLDGAVDDERVVEYVYQQLRRPFTILDAGNNHEPSLLYELANHIVVVIDCDPTLLNIEGAAKAYHALVESYSEKLHVVLNKWTRFTDFRDQQSGEHLFPKAIPIPYLDPATVQEALWKGTFFAKKCEEDLRMLSSKLVMQWLPHDLRRKNRSQKSGILGRFKRK</sequence>
<comment type="caution">
    <text evidence="1">The sequence shown here is derived from an EMBL/GenBank/DDBJ whole genome shotgun (WGS) entry which is preliminary data.</text>
</comment>
<evidence type="ECO:0008006" key="3">
    <source>
        <dbReference type="Google" id="ProtNLM"/>
    </source>
</evidence>
<dbReference type="EMBL" id="JBHUCX010000017">
    <property type="protein sequence ID" value="MFD1674154.1"/>
    <property type="molecule type" value="Genomic_DNA"/>
</dbReference>
<gene>
    <name evidence="1" type="ORF">ACFSB2_05435</name>
</gene>
<evidence type="ECO:0000313" key="2">
    <source>
        <dbReference type="Proteomes" id="UP001597079"/>
    </source>
</evidence>
<organism evidence="1 2">
    <name type="scientific">Alicyclobacillus fodiniaquatilis</name>
    <dbReference type="NCBI Taxonomy" id="1661150"/>
    <lineage>
        <taxon>Bacteria</taxon>
        <taxon>Bacillati</taxon>
        <taxon>Bacillota</taxon>
        <taxon>Bacilli</taxon>
        <taxon>Bacillales</taxon>
        <taxon>Alicyclobacillaceae</taxon>
        <taxon>Alicyclobacillus</taxon>
    </lineage>
</organism>
<dbReference type="RefSeq" id="WP_377941939.1">
    <property type="nucleotide sequence ID" value="NZ_JBHUCX010000017.1"/>
</dbReference>
<name>A0ABW4JEK5_9BACL</name>